<sequence length="260" mass="30400">MKSHQAKSVTWGKIESEFNGVSGEMYRPGEVLKENIKKRVKKSMQRKNVTLVGLVVVLPSNQYLLKSIQRSKKYWALELKADYQSLMVMQRFNTKVAKHKAILMVSPQSHTLKKKYHKITTLSINCFVEHEEDCEPNEVIRLVMVNDDPSTQLDSDENHENYENTKIAEQHGITSRVSQWADDKSQLEVSKNKFLEKEDELKLQFMREKHEVELELMKKKAAHEIQLMEEESGRVEAIQKKKKFVIANILFYFTIIVPVY</sequence>
<organism evidence="1 2">
    <name type="scientific">Popillia japonica</name>
    <name type="common">Japanese beetle</name>
    <dbReference type="NCBI Taxonomy" id="7064"/>
    <lineage>
        <taxon>Eukaryota</taxon>
        <taxon>Metazoa</taxon>
        <taxon>Ecdysozoa</taxon>
        <taxon>Arthropoda</taxon>
        <taxon>Hexapoda</taxon>
        <taxon>Insecta</taxon>
        <taxon>Pterygota</taxon>
        <taxon>Neoptera</taxon>
        <taxon>Endopterygota</taxon>
        <taxon>Coleoptera</taxon>
        <taxon>Polyphaga</taxon>
        <taxon>Scarabaeiformia</taxon>
        <taxon>Scarabaeidae</taxon>
        <taxon>Rutelinae</taxon>
        <taxon>Popillia</taxon>
    </lineage>
</organism>
<comment type="caution">
    <text evidence="1">The sequence shown here is derived from an EMBL/GenBank/DDBJ whole genome shotgun (WGS) entry which is preliminary data.</text>
</comment>
<dbReference type="AlphaFoldDB" id="A0AAW1LWG1"/>
<dbReference type="Proteomes" id="UP001458880">
    <property type="component" value="Unassembled WGS sequence"/>
</dbReference>
<evidence type="ECO:0000313" key="2">
    <source>
        <dbReference type="Proteomes" id="UP001458880"/>
    </source>
</evidence>
<protein>
    <submittedName>
        <fullName evidence="1">Uncharacterized protein</fullName>
    </submittedName>
</protein>
<gene>
    <name evidence="1" type="ORF">QE152_g10111</name>
</gene>
<dbReference type="EMBL" id="JASPKY010000089">
    <property type="protein sequence ID" value="KAK9738191.1"/>
    <property type="molecule type" value="Genomic_DNA"/>
</dbReference>
<evidence type="ECO:0000313" key="1">
    <source>
        <dbReference type="EMBL" id="KAK9738191.1"/>
    </source>
</evidence>
<keyword evidence="2" id="KW-1185">Reference proteome</keyword>
<name>A0AAW1LWG1_POPJA</name>
<accession>A0AAW1LWG1</accession>
<proteinExistence type="predicted"/>
<reference evidence="1 2" key="1">
    <citation type="journal article" date="2024" name="BMC Genomics">
        <title>De novo assembly and annotation of Popillia japonica's genome with initial clues to its potential as an invasive pest.</title>
        <authorList>
            <person name="Cucini C."/>
            <person name="Boschi S."/>
            <person name="Funari R."/>
            <person name="Cardaioli E."/>
            <person name="Iannotti N."/>
            <person name="Marturano G."/>
            <person name="Paoli F."/>
            <person name="Bruttini M."/>
            <person name="Carapelli A."/>
            <person name="Frati F."/>
            <person name="Nardi F."/>
        </authorList>
    </citation>
    <scope>NUCLEOTIDE SEQUENCE [LARGE SCALE GENOMIC DNA]</scope>
    <source>
        <strain evidence="1">DMR45628</strain>
    </source>
</reference>